<sequence length="407" mass="42662">MLRGSDGRIRGPIRGPSPARGPKQAGTMAAIVSASATFSVFLVAALIAGWVIYFGPGPAARAGEATVVTIPSGAGVAAIAARLKTAGVIRSTDLFKASAAVTGAATKLRAGEYEVPSGASVKDVLALLTDGRVVRHFVTIPEGWSSAQAVDILMKEDILTGTVEVPEEGSLWPETYEVTRGESRASVIARMQRAQQDGLAELWARRGPTSVVRTPDEAVILASIVEKETGIAAERPQVAAVFSNRIRQGMRLESDPTIVYGITKGRPLGRGIRQSELAADTGYNTYLIDGLPPTAIANPGREAIAAVLNPPRSEYLFFVADGTGGHVFARTYEEHRFNVARWREIERRKAGLPPGPMPDAPAVLTGEDPAVIAGEAPLPGGQAVITMQAPGTLTPRAPSATPAPVAQ</sequence>
<dbReference type="Gene3D" id="3.30.160.60">
    <property type="entry name" value="Classic Zinc Finger"/>
    <property type="match status" value="1"/>
</dbReference>
<keyword evidence="4 7" id="KW-0472">Membrane</keyword>
<evidence type="ECO:0000313" key="9">
    <source>
        <dbReference type="EMBL" id="MBB5745968.1"/>
    </source>
</evidence>
<dbReference type="GO" id="GO:0005886">
    <property type="term" value="C:plasma membrane"/>
    <property type="evidence" value="ECO:0007669"/>
    <property type="project" value="UniProtKB-SubCell"/>
</dbReference>
<accession>A0A7W9CIF4</accession>
<keyword evidence="7" id="KW-0997">Cell inner membrane</keyword>
<protein>
    <recommendedName>
        <fullName evidence="7">Endolytic murein transglycosylase</fullName>
        <ecNumber evidence="7">4.2.2.29</ecNumber>
    </recommendedName>
    <alternativeName>
        <fullName evidence="7">Peptidoglycan lytic transglycosylase</fullName>
    </alternativeName>
    <alternativeName>
        <fullName evidence="7">Peptidoglycan polymerization terminase</fullName>
    </alternativeName>
</protein>
<dbReference type="InterPro" id="IPR003770">
    <property type="entry name" value="MLTG-like"/>
</dbReference>
<evidence type="ECO:0000256" key="7">
    <source>
        <dbReference type="HAMAP-Rule" id="MF_02065"/>
    </source>
</evidence>
<comment type="function">
    <text evidence="7">Functions as a peptidoglycan terminase that cleaves nascent peptidoglycan strands endolytically to terminate their elongation.</text>
</comment>
<keyword evidence="3 7" id="KW-1133">Transmembrane helix</keyword>
<gene>
    <name evidence="7" type="primary">mltG</name>
    <name evidence="9" type="ORF">GGR13_001552</name>
</gene>
<evidence type="ECO:0000256" key="4">
    <source>
        <dbReference type="ARBA" id="ARBA00023136"/>
    </source>
</evidence>
<feature type="transmembrane region" description="Helical" evidence="7">
    <location>
        <begin position="29"/>
        <end position="53"/>
    </location>
</feature>
<dbReference type="Pfam" id="PF02618">
    <property type="entry name" value="YceG"/>
    <property type="match status" value="1"/>
</dbReference>
<evidence type="ECO:0000256" key="8">
    <source>
        <dbReference type="SAM" id="MobiDB-lite"/>
    </source>
</evidence>
<dbReference type="GO" id="GO:0008932">
    <property type="term" value="F:lytic endotransglycosylase activity"/>
    <property type="evidence" value="ECO:0007669"/>
    <property type="project" value="UniProtKB-UniRule"/>
</dbReference>
<feature type="site" description="Important for catalytic activity" evidence="7">
    <location>
        <position position="228"/>
    </location>
</feature>
<evidence type="ECO:0000256" key="1">
    <source>
        <dbReference type="ARBA" id="ARBA00022475"/>
    </source>
</evidence>
<name>A0A7W9CIF4_9CAUL</name>
<dbReference type="CDD" id="cd08010">
    <property type="entry name" value="MltG_like"/>
    <property type="match status" value="1"/>
</dbReference>
<reference evidence="9 10" key="1">
    <citation type="submission" date="2020-08" db="EMBL/GenBank/DDBJ databases">
        <title>Genomic Encyclopedia of Type Strains, Phase IV (KMG-IV): sequencing the most valuable type-strain genomes for metagenomic binning, comparative biology and taxonomic classification.</title>
        <authorList>
            <person name="Goeker M."/>
        </authorList>
    </citation>
    <scope>NUCLEOTIDE SEQUENCE [LARGE SCALE GENOMIC DNA]</scope>
    <source>
        <strain evidence="9 10">DSM 4737</strain>
    </source>
</reference>
<keyword evidence="1 7" id="KW-1003">Cell membrane</keyword>
<dbReference type="GO" id="GO:0009252">
    <property type="term" value="P:peptidoglycan biosynthetic process"/>
    <property type="evidence" value="ECO:0007669"/>
    <property type="project" value="UniProtKB-UniRule"/>
</dbReference>
<dbReference type="EMBL" id="JACHOR010000002">
    <property type="protein sequence ID" value="MBB5745968.1"/>
    <property type="molecule type" value="Genomic_DNA"/>
</dbReference>
<comment type="caution">
    <text evidence="9">The sequence shown here is derived from an EMBL/GenBank/DDBJ whole genome shotgun (WGS) entry which is preliminary data.</text>
</comment>
<dbReference type="PANTHER" id="PTHR30518:SF2">
    <property type="entry name" value="ENDOLYTIC MUREIN TRANSGLYCOSYLASE"/>
    <property type="match status" value="1"/>
</dbReference>
<dbReference type="Proteomes" id="UP000545037">
    <property type="component" value="Unassembled WGS sequence"/>
</dbReference>
<dbReference type="RefSeq" id="WP_183212916.1">
    <property type="nucleotide sequence ID" value="NZ_JACHOR010000002.1"/>
</dbReference>
<dbReference type="HAMAP" id="MF_02065">
    <property type="entry name" value="MltG"/>
    <property type="match status" value="1"/>
</dbReference>
<feature type="region of interest" description="Disordered" evidence="8">
    <location>
        <begin position="1"/>
        <end position="24"/>
    </location>
</feature>
<evidence type="ECO:0000256" key="2">
    <source>
        <dbReference type="ARBA" id="ARBA00022692"/>
    </source>
</evidence>
<dbReference type="PANTHER" id="PTHR30518">
    <property type="entry name" value="ENDOLYTIC MUREIN TRANSGLYCOSYLASE"/>
    <property type="match status" value="1"/>
</dbReference>
<keyword evidence="2 7" id="KW-0812">Transmembrane</keyword>
<comment type="subcellular location">
    <subcellularLocation>
        <location evidence="7">Cell inner membrane</location>
        <topology evidence="7">Single-pass membrane protein</topology>
    </subcellularLocation>
</comment>
<organism evidence="9 10">
    <name type="scientific">Brevundimonas variabilis</name>
    <dbReference type="NCBI Taxonomy" id="74312"/>
    <lineage>
        <taxon>Bacteria</taxon>
        <taxon>Pseudomonadati</taxon>
        <taxon>Pseudomonadota</taxon>
        <taxon>Alphaproteobacteria</taxon>
        <taxon>Caulobacterales</taxon>
        <taxon>Caulobacteraceae</taxon>
        <taxon>Brevundimonas</taxon>
    </lineage>
</organism>
<comment type="catalytic activity">
    <reaction evidence="7">
        <text>a peptidoglycan chain = a peptidoglycan chain with N-acetyl-1,6-anhydromuramyl-[peptide] at the reducing end + a peptidoglycan chain with N-acetylglucosamine at the non-reducing end.</text>
        <dbReference type="EC" id="4.2.2.29"/>
    </reaction>
</comment>
<proteinExistence type="inferred from homology"/>
<evidence type="ECO:0000313" key="10">
    <source>
        <dbReference type="Proteomes" id="UP000545037"/>
    </source>
</evidence>
<dbReference type="AlphaFoldDB" id="A0A7W9CIF4"/>
<evidence type="ECO:0000256" key="3">
    <source>
        <dbReference type="ARBA" id="ARBA00022989"/>
    </source>
</evidence>
<dbReference type="EC" id="4.2.2.29" evidence="7"/>
<evidence type="ECO:0000256" key="5">
    <source>
        <dbReference type="ARBA" id="ARBA00023239"/>
    </source>
</evidence>
<keyword evidence="5 7" id="KW-0456">Lyase</keyword>
<dbReference type="GO" id="GO:0071555">
    <property type="term" value="P:cell wall organization"/>
    <property type="evidence" value="ECO:0007669"/>
    <property type="project" value="UniProtKB-KW"/>
</dbReference>
<dbReference type="NCBIfam" id="TIGR00247">
    <property type="entry name" value="endolytic transglycosylase MltG"/>
    <property type="match status" value="1"/>
</dbReference>
<dbReference type="Gene3D" id="3.30.1490.480">
    <property type="entry name" value="Endolytic murein transglycosylase"/>
    <property type="match status" value="1"/>
</dbReference>
<comment type="similarity">
    <text evidence="7">Belongs to the transglycosylase MltG family.</text>
</comment>
<keyword evidence="6 7" id="KW-0961">Cell wall biogenesis/degradation</keyword>
<evidence type="ECO:0000256" key="6">
    <source>
        <dbReference type="ARBA" id="ARBA00023316"/>
    </source>
</evidence>
<keyword evidence="10" id="KW-1185">Reference proteome</keyword>